<accession>A0A4Y2C7M3</accession>
<feature type="domain" description="RING-type" evidence="5">
    <location>
        <begin position="25"/>
        <end position="65"/>
    </location>
</feature>
<dbReference type="InterPro" id="IPR001841">
    <property type="entry name" value="Znf_RING"/>
</dbReference>
<dbReference type="InterPro" id="IPR027370">
    <property type="entry name" value="Znf-RING_euk"/>
</dbReference>
<proteinExistence type="predicted"/>
<gene>
    <name evidence="6" type="ORF">AVEN_32490_1</name>
</gene>
<sequence length="333" mass="39179">METPSDSSPFSFDDSYFATNDSSPCPICLETLGRDSYETVCHHTFHRNCLKALLKSGWFRCPCCREKISGNDGLDARHCCDFCAQFSMRNVCSSCLESFRYVDEIGTSIRLSKTIHFVFEDGPGLNPKQIECLKLFLLRYATVLTTCKTYIETTRFDDTSAIFYLKTLLQTLNLRDNHFDVELAMYISDHLQHFLNNHAENGGRIIRADRDYIKFFDRFGDTIAEFYKSPFKTTGGTFLANELTDLRRSLRNFENNTIRRALRRFVGTIDRRILEHREHVEKLYLYVRLRASGYEQVKMSRLNRKVNRVWEEYEHLKSEETVRPLLKKLYFHF</sequence>
<evidence type="ECO:0000256" key="3">
    <source>
        <dbReference type="ARBA" id="ARBA00022833"/>
    </source>
</evidence>
<dbReference type="EMBL" id="BGPR01085650">
    <property type="protein sequence ID" value="GBM00349.1"/>
    <property type="molecule type" value="Genomic_DNA"/>
</dbReference>
<dbReference type="InterPro" id="IPR013083">
    <property type="entry name" value="Znf_RING/FYVE/PHD"/>
</dbReference>
<evidence type="ECO:0000313" key="7">
    <source>
        <dbReference type="Proteomes" id="UP000499080"/>
    </source>
</evidence>
<dbReference type="SMART" id="SM00184">
    <property type="entry name" value="RING"/>
    <property type="match status" value="1"/>
</dbReference>
<evidence type="ECO:0000256" key="4">
    <source>
        <dbReference type="PROSITE-ProRule" id="PRU00175"/>
    </source>
</evidence>
<evidence type="ECO:0000256" key="1">
    <source>
        <dbReference type="ARBA" id="ARBA00022723"/>
    </source>
</evidence>
<keyword evidence="2 4" id="KW-0863">Zinc-finger</keyword>
<evidence type="ECO:0000256" key="2">
    <source>
        <dbReference type="ARBA" id="ARBA00022771"/>
    </source>
</evidence>
<dbReference type="Proteomes" id="UP000499080">
    <property type="component" value="Unassembled WGS sequence"/>
</dbReference>
<keyword evidence="7" id="KW-1185">Reference proteome</keyword>
<dbReference type="Pfam" id="PF13445">
    <property type="entry name" value="zf-RING_UBOX"/>
    <property type="match status" value="1"/>
</dbReference>
<name>A0A4Y2C7M3_ARAVE</name>
<reference evidence="6 7" key="1">
    <citation type="journal article" date="2019" name="Sci. Rep.">
        <title>Orb-weaving spider Araneus ventricosus genome elucidates the spidroin gene catalogue.</title>
        <authorList>
            <person name="Kono N."/>
            <person name="Nakamura H."/>
            <person name="Ohtoshi R."/>
            <person name="Moran D.A.P."/>
            <person name="Shinohara A."/>
            <person name="Yoshida Y."/>
            <person name="Fujiwara M."/>
            <person name="Mori M."/>
            <person name="Tomita M."/>
            <person name="Arakawa K."/>
        </authorList>
    </citation>
    <scope>NUCLEOTIDE SEQUENCE [LARGE SCALE GENOMIC DNA]</scope>
</reference>
<dbReference type="GO" id="GO:0008270">
    <property type="term" value="F:zinc ion binding"/>
    <property type="evidence" value="ECO:0007669"/>
    <property type="project" value="UniProtKB-KW"/>
</dbReference>
<evidence type="ECO:0000259" key="5">
    <source>
        <dbReference type="PROSITE" id="PS50089"/>
    </source>
</evidence>
<dbReference type="PROSITE" id="PS50089">
    <property type="entry name" value="ZF_RING_2"/>
    <property type="match status" value="1"/>
</dbReference>
<protein>
    <recommendedName>
        <fullName evidence="5">RING-type domain-containing protein</fullName>
    </recommendedName>
</protein>
<dbReference type="AlphaFoldDB" id="A0A4Y2C7M3"/>
<keyword evidence="1" id="KW-0479">Metal-binding</keyword>
<evidence type="ECO:0000313" key="6">
    <source>
        <dbReference type="EMBL" id="GBM00349.1"/>
    </source>
</evidence>
<keyword evidence="3" id="KW-0862">Zinc</keyword>
<comment type="caution">
    <text evidence="6">The sequence shown here is derived from an EMBL/GenBank/DDBJ whole genome shotgun (WGS) entry which is preliminary data.</text>
</comment>
<organism evidence="6 7">
    <name type="scientific">Araneus ventricosus</name>
    <name type="common">Orbweaver spider</name>
    <name type="synonym">Epeira ventricosa</name>
    <dbReference type="NCBI Taxonomy" id="182803"/>
    <lineage>
        <taxon>Eukaryota</taxon>
        <taxon>Metazoa</taxon>
        <taxon>Ecdysozoa</taxon>
        <taxon>Arthropoda</taxon>
        <taxon>Chelicerata</taxon>
        <taxon>Arachnida</taxon>
        <taxon>Araneae</taxon>
        <taxon>Araneomorphae</taxon>
        <taxon>Entelegynae</taxon>
        <taxon>Araneoidea</taxon>
        <taxon>Araneidae</taxon>
        <taxon>Araneus</taxon>
    </lineage>
</organism>
<dbReference type="Gene3D" id="3.30.40.10">
    <property type="entry name" value="Zinc/RING finger domain, C3HC4 (zinc finger)"/>
    <property type="match status" value="1"/>
</dbReference>
<dbReference type="SUPFAM" id="SSF57850">
    <property type="entry name" value="RING/U-box"/>
    <property type="match status" value="1"/>
</dbReference>